<gene>
    <name evidence="3" type="ORF">AaeL_AAEL002310</name>
</gene>
<dbReference type="PROSITE" id="PS00028">
    <property type="entry name" value="ZINC_FINGER_C2H2_1"/>
    <property type="match status" value="1"/>
</dbReference>
<dbReference type="KEGG" id="aag:5574187"/>
<reference evidence="3" key="3">
    <citation type="submission" date="2012-09" db="EMBL/GenBank/DDBJ databases">
        <authorList>
            <consortium name="VectorBase"/>
        </authorList>
    </citation>
    <scope>NUCLEOTIDE SEQUENCE</scope>
    <source>
        <strain evidence="3">Liverpool</strain>
    </source>
</reference>
<proteinExistence type="predicted"/>
<dbReference type="InterPro" id="IPR013087">
    <property type="entry name" value="Znf_C2H2_type"/>
</dbReference>
<evidence type="ECO:0000313" key="4">
    <source>
        <dbReference type="Proteomes" id="UP000682892"/>
    </source>
</evidence>
<feature type="domain" description="C2H2-type" evidence="2">
    <location>
        <begin position="92"/>
        <end position="113"/>
    </location>
</feature>
<evidence type="ECO:0000256" key="1">
    <source>
        <dbReference type="SAM" id="MobiDB-lite"/>
    </source>
</evidence>
<dbReference type="HOGENOM" id="CLU_092647_1_0_1"/>
<dbReference type="AlphaFoldDB" id="A0A1S4F1A8"/>
<reference evidence="3" key="2">
    <citation type="journal article" date="2007" name="Science">
        <title>Genome sequence of Aedes aegypti, a major arbovirus vector.</title>
        <authorList>
            <person name="Nene V."/>
            <person name="Wortman J.R."/>
            <person name="Lawson D."/>
            <person name="Haas B."/>
            <person name="Kodira C."/>
            <person name="Tu Z.J."/>
            <person name="Loftus B."/>
            <person name="Xi Z."/>
            <person name="Megy K."/>
            <person name="Grabherr M."/>
            <person name="Ren Q."/>
            <person name="Zdobnov E.M."/>
            <person name="Lobo N.F."/>
            <person name="Campbell K.S."/>
            <person name="Brown S.E."/>
            <person name="Bonaldo M.F."/>
            <person name="Zhu J."/>
            <person name="Sinkins S.P."/>
            <person name="Hogenkamp D.G."/>
            <person name="Amedeo P."/>
            <person name="Arensburger P."/>
            <person name="Atkinson P.W."/>
            <person name="Bidwell S."/>
            <person name="Biedler J."/>
            <person name="Birney E."/>
            <person name="Bruggner R.V."/>
            <person name="Costas J."/>
            <person name="Coy M.R."/>
            <person name="Crabtree J."/>
            <person name="Crawford M."/>
            <person name="Debruyn B."/>
            <person name="Decaprio D."/>
            <person name="Eiglmeier K."/>
            <person name="Eisenstadt E."/>
            <person name="El-Dorry H."/>
            <person name="Gelbart W.M."/>
            <person name="Gomes S.L."/>
            <person name="Hammond M."/>
            <person name="Hannick L.I."/>
            <person name="Hogan J.R."/>
            <person name="Holmes M.H."/>
            <person name="Jaffe D."/>
            <person name="Johnston J.S."/>
            <person name="Kennedy R.C."/>
            <person name="Koo H."/>
            <person name="Kravitz S."/>
            <person name="Kriventseva E.V."/>
            <person name="Kulp D."/>
            <person name="Labutti K."/>
            <person name="Lee E."/>
            <person name="Li S."/>
            <person name="Lovin D.D."/>
            <person name="Mao C."/>
            <person name="Mauceli E."/>
            <person name="Menck C.F."/>
            <person name="Miller J.R."/>
            <person name="Montgomery P."/>
            <person name="Mori A."/>
            <person name="Nascimento A.L."/>
            <person name="Naveira H.F."/>
            <person name="Nusbaum C."/>
            <person name="O'leary S."/>
            <person name="Orvis J."/>
            <person name="Pertea M."/>
            <person name="Quesneville H."/>
            <person name="Reidenbach K.R."/>
            <person name="Rogers Y.H."/>
            <person name="Roth C.W."/>
            <person name="Schneider J.R."/>
            <person name="Schatz M."/>
            <person name="Shumway M."/>
            <person name="Stanke M."/>
            <person name="Stinson E.O."/>
            <person name="Tubio J.M."/>
            <person name="Vanzee J.P."/>
            <person name="Verjovski-Almeida S."/>
            <person name="Werner D."/>
            <person name="White O."/>
            <person name="Wyder S."/>
            <person name="Zeng Q."/>
            <person name="Zhao Q."/>
            <person name="Zhao Y."/>
            <person name="Hill C.A."/>
            <person name="Raikhel A.S."/>
            <person name="Soares M.B."/>
            <person name="Knudson D.L."/>
            <person name="Lee N.H."/>
            <person name="Galagan J."/>
            <person name="Salzberg S.L."/>
            <person name="Paulsen I.T."/>
            <person name="Dimopoulos G."/>
            <person name="Collins F.H."/>
            <person name="Birren B."/>
            <person name="Fraser-Liggett C.M."/>
            <person name="Severson D.W."/>
        </authorList>
    </citation>
    <scope>NUCLEOTIDE SEQUENCE [LARGE SCALE GENOMIC DNA]</scope>
    <source>
        <strain evidence="3">Liverpool</strain>
    </source>
</reference>
<feature type="region of interest" description="Disordered" evidence="1">
    <location>
        <begin position="171"/>
        <end position="199"/>
    </location>
</feature>
<dbReference type="EMBL" id="CH477238">
    <property type="protein sequence ID" value="EAT46529.1"/>
    <property type="molecule type" value="Genomic_DNA"/>
</dbReference>
<dbReference type="PANTHER" id="PTHR21354">
    <property type="entry name" value="ZINC FINGER PROTEIN 511"/>
    <property type="match status" value="1"/>
</dbReference>
<sequence>MANFTPADVVLALLDRYGTGFRPKDDPFFMEGNFYNKKFVKLGVLSEISQNDNDDEQQHETRIVCNVPDCQYSSTSVGDYESHYNSQHRYSCGECKKTLPNAHLLDLHLSESHDSYFAAQVQSGKHPMFSCFLEECKHKSQTPEARRDHCIKEHKFPHNFRFDQRVFTHKKSNRSRASLSESSVTDQHMEVETSAESGSSAVVKNTKNFNFGHSKVRSFKSDKSAKKSDILESNRMVVDLLESLPKE</sequence>
<dbReference type="PANTHER" id="PTHR21354:SF0">
    <property type="entry name" value="ZINC FINGER PROTEIN 511"/>
    <property type="match status" value="1"/>
</dbReference>
<protein>
    <submittedName>
        <fullName evidence="3">AAEL002310-PA</fullName>
    </submittedName>
</protein>
<reference evidence="3" key="1">
    <citation type="submission" date="2005-10" db="EMBL/GenBank/DDBJ databases">
        <authorList>
            <person name="Loftus B.J."/>
            <person name="Nene V.M."/>
            <person name="Hannick L.I."/>
            <person name="Bidwell S."/>
            <person name="Haas B."/>
            <person name="Amedeo P."/>
            <person name="Orvis J."/>
            <person name="Wortman J.R."/>
            <person name="White O.R."/>
            <person name="Salzberg S."/>
            <person name="Shumway M."/>
            <person name="Koo H."/>
            <person name="Zhao Y."/>
            <person name="Holmes M."/>
            <person name="Miller J."/>
            <person name="Schatz M."/>
            <person name="Pop M."/>
            <person name="Pai G."/>
            <person name="Utterback T."/>
            <person name="Rogers Y.-H."/>
            <person name="Kravitz S."/>
            <person name="Fraser C.M."/>
        </authorList>
    </citation>
    <scope>NUCLEOTIDE SEQUENCE</scope>
    <source>
        <strain evidence="3">Liverpool</strain>
    </source>
</reference>
<dbReference type="OrthoDB" id="18440at2759"/>
<dbReference type="Proteomes" id="UP000682892">
    <property type="component" value="Chromosome 2"/>
</dbReference>
<evidence type="ECO:0000313" key="3">
    <source>
        <dbReference type="EMBL" id="EAT46529.1"/>
    </source>
</evidence>
<organism evidence="3 4">
    <name type="scientific">Aedes aegypti</name>
    <name type="common">Yellowfever mosquito</name>
    <name type="synonym">Culex aegypti</name>
    <dbReference type="NCBI Taxonomy" id="7159"/>
    <lineage>
        <taxon>Eukaryota</taxon>
        <taxon>Metazoa</taxon>
        <taxon>Ecdysozoa</taxon>
        <taxon>Arthropoda</taxon>
        <taxon>Hexapoda</taxon>
        <taxon>Insecta</taxon>
        <taxon>Pterygota</taxon>
        <taxon>Neoptera</taxon>
        <taxon>Endopterygota</taxon>
        <taxon>Diptera</taxon>
        <taxon>Nematocera</taxon>
        <taxon>Culicoidea</taxon>
        <taxon>Culicidae</taxon>
        <taxon>Culicinae</taxon>
        <taxon>Aedini</taxon>
        <taxon>Aedes</taxon>
        <taxon>Stegomyia</taxon>
    </lineage>
</organism>
<evidence type="ECO:0000259" key="2">
    <source>
        <dbReference type="PROSITE" id="PS00028"/>
    </source>
</evidence>
<dbReference type="InterPro" id="IPR039258">
    <property type="entry name" value="ZNF511"/>
</dbReference>
<dbReference type="OMA" id="YRFDQGK"/>
<dbReference type="SMART" id="SM00355">
    <property type="entry name" value="ZnF_C2H2"/>
    <property type="match status" value="3"/>
</dbReference>
<name>A0A1S4F1A8_AEDAE</name>
<accession>A0A1S4F1A8</accession>